<evidence type="ECO:0000313" key="2">
    <source>
        <dbReference type="Proteomes" id="UP000479691"/>
    </source>
</evidence>
<protein>
    <submittedName>
        <fullName evidence="1">Uncharacterized protein</fullName>
    </submittedName>
</protein>
<organism evidence="1 2">
    <name type="scientific">Orbilia oligospora</name>
    <name type="common">Nematode-trapping fungus</name>
    <name type="synonym">Arthrobotrys oligospora</name>
    <dbReference type="NCBI Taxonomy" id="2813651"/>
    <lineage>
        <taxon>Eukaryota</taxon>
        <taxon>Fungi</taxon>
        <taxon>Dikarya</taxon>
        <taxon>Ascomycota</taxon>
        <taxon>Pezizomycotina</taxon>
        <taxon>Orbiliomycetes</taxon>
        <taxon>Orbiliales</taxon>
        <taxon>Orbiliaceae</taxon>
        <taxon>Orbilia</taxon>
    </lineage>
</organism>
<name>A0A7C8PKX5_ORBOL</name>
<dbReference type="AlphaFoldDB" id="A0A7C8PKX5"/>
<sequence>MPHSSQPISANCYYSQLQPLSHGFALKSYIGQPQSLPNICPSLQTISKPGQQRNLTALSLSSRFTPSMTTAAKTSSRPTDTCISTSFSALQTTQSKISWSRSKSRGSGDCPLLFHEDCEPEPPNMLSNLRFNIFTRFYDDFMYIELAPRPSRGVPLKYIKEASFTFGLMELLNWTEEHATWDDGVRVDMGPE</sequence>
<evidence type="ECO:0000313" key="1">
    <source>
        <dbReference type="EMBL" id="KAF3176638.1"/>
    </source>
</evidence>
<proteinExistence type="predicted"/>
<dbReference type="EMBL" id="JAABOE010000047">
    <property type="protein sequence ID" value="KAF3176638.1"/>
    <property type="molecule type" value="Genomic_DNA"/>
</dbReference>
<gene>
    <name evidence="1" type="ORF">TWF788_007904</name>
</gene>
<accession>A0A7C8PKX5</accession>
<dbReference type="Proteomes" id="UP000479691">
    <property type="component" value="Unassembled WGS sequence"/>
</dbReference>
<reference evidence="1 2" key="1">
    <citation type="submission" date="2019-06" db="EMBL/GenBank/DDBJ databases">
        <authorList>
            <person name="Palmer J.M."/>
        </authorList>
    </citation>
    <scope>NUCLEOTIDE SEQUENCE [LARGE SCALE GENOMIC DNA]</scope>
    <source>
        <strain evidence="1 2">TWF788</strain>
    </source>
</reference>
<comment type="caution">
    <text evidence="1">The sequence shown here is derived from an EMBL/GenBank/DDBJ whole genome shotgun (WGS) entry which is preliminary data.</text>
</comment>